<evidence type="ECO:0000313" key="4">
    <source>
        <dbReference type="EMBL" id="CAG7720105.1"/>
    </source>
</evidence>
<dbReference type="AlphaFoldDB" id="A0A8J2NZJ4"/>
<keyword evidence="2" id="KW-0479">Metal-binding</keyword>
<gene>
    <name evidence="4" type="ORF">AFUS01_LOCUS9393</name>
</gene>
<keyword evidence="3" id="KW-0408">Iron</keyword>
<dbReference type="GO" id="GO:0046872">
    <property type="term" value="F:metal ion binding"/>
    <property type="evidence" value="ECO:0007669"/>
    <property type="project" value="UniProtKB-KW"/>
</dbReference>
<evidence type="ECO:0000256" key="2">
    <source>
        <dbReference type="ARBA" id="ARBA00022723"/>
    </source>
</evidence>
<dbReference type="InterPro" id="IPR050182">
    <property type="entry name" value="Cytochrome_P450_fam2"/>
</dbReference>
<evidence type="ECO:0000313" key="5">
    <source>
        <dbReference type="Proteomes" id="UP000708208"/>
    </source>
</evidence>
<accession>A0A8J2NZJ4</accession>
<keyword evidence="5" id="KW-1185">Reference proteome</keyword>
<reference evidence="4" key="1">
    <citation type="submission" date="2021-06" db="EMBL/GenBank/DDBJ databases">
        <authorList>
            <person name="Hodson N. C."/>
            <person name="Mongue J. A."/>
            <person name="Jaron S. K."/>
        </authorList>
    </citation>
    <scope>NUCLEOTIDE SEQUENCE</scope>
</reference>
<dbReference type="PANTHER" id="PTHR24300">
    <property type="entry name" value="CYTOCHROME P450 508A4-RELATED"/>
    <property type="match status" value="1"/>
</dbReference>
<name>A0A8J2NZJ4_9HEXA</name>
<comment type="similarity">
    <text evidence="1">Belongs to the cytochrome P450 family.</text>
</comment>
<protein>
    <recommendedName>
        <fullName evidence="6">Cytochrome P450</fullName>
    </recommendedName>
</protein>
<comment type="caution">
    <text evidence="4">The sequence shown here is derived from an EMBL/GenBank/DDBJ whole genome shotgun (WGS) entry which is preliminary data.</text>
</comment>
<evidence type="ECO:0000256" key="1">
    <source>
        <dbReference type="ARBA" id="ARBA00010617"/>
    </source>
</evidence>
<organism evidence="4 5">
    <name type="scientific">Allacma fusca</name>
    <dbReference type="NCBI Taxonomy" id="39272"/>
    <lineage>
        <taxon>Eukaryota</taxon>
        <taxon>Metazoa</taxon>
        <taxon>Ecdysozoa</taxon>
        <taxon>Arthropoda</taxon>
        <taxon>Hexapoda</taxon>
        <taxon>Collembola</taxon>
        <taxon>Symphypleona</taxon>
        <taxon>Sminthuridae</taxon>
        <taxon>Allacma</taxon>
    </lineage>
</organism>
<evidence type="ECO:0008006" key="6">
    <source>
        <dbReference type="Google" id="ProtNLM"/>
    </source>
</evidence>
<dbReference type="Proteomes" id="UP000708208">
    <property type="component" value="Unassembled WGS sequence"/>
</dbReference>
<evidence type="ECO:0000256" key="3">
    <source>
        <dbReference type="ARBA" id="ARBA00023004"/>
    </source>
</evidence>
<proteinExistence type="inferred from homology"/>
<sequence length="114" mass="13064">MNMDVFSGRPKFNLFKFRSKDGIARGIAVTDGHDWAEQRRFTFKKLRDFGFVVNVLWSIMFGEPLDQDDPELQEAFHSLVATMEEANTVSSLSIFIPWLATIAPKLSGFEKMFP</sequence>
<dbReference type="EMBL" id="CAJVCH010067359">
    <property type="protein sequence ID" value="CAG7720105.1"/>
    <property type="molecule type" value="Genomic_DNA"/>
</dbReference>